<name>A0AC61R2A9_9FIRM</name>
<evidence type="ECO:0000313" key="1">
    <source>
        <dbReference type="EMBL" id="TGY00040.1"/>
    </source>
</evidence>
<evidence type="ECO:0000313" key="2">
    <source>
        <dbReference type="Proteomes" id="UP000307720"/>
    </source>
</evidence>
<keyword evidence="1" id="KW-0808">Transferase</keyword>
<accession>A0AC61R2A9</accession>
<keyword evidence="1" id="KW-0012">Acyltransferase</keyword>
<protein>
    <submittedName>
        <fullName evidence="1">Acyltransferase</fullName>
    </submittedName>
</protein>
<proteinExistence type="predicted"/>
<gene>
    <name evidence="1" type="ORF">E5357_03205</name>
</gene>
<dbReference type="Proteomes" id="UP000307720">
    <property type="component" value="Unassembled WGS sequence"/>
</dbReference>
<dbReference type="EMBL" id="SRZB01000003">
    <property type="protein sequence ID" value="TGY00040.1"/>
    <property type="molecule type" value="Genomic_DNA"/>
</dbReference>
<organism evidence="1 2">
    <name type="scientific">Hominisplanchenecus murintestinalis</name>
    <dbReference type="NCBI Taxonomy" id="2941517"/>
    <lineage>
        <taxon>Bacteria</taxon>
        <taxon>Bacillati</taxon>
        <taxon>Bacillota</taxon>
        <taxon>Clostridia</taxon>
        <taxon>Lachnospirales</taxon>
        <taxon>Lachnospiraceae</taxon>
        <taxon>Hominisplanchenecus</taxon>
    </lineage>
</organism>
<comment type="caution">
    <text evidence="1">The sequence shown here is derived from an EMBL/GenBank/DDBJ whole genome shotgun (WGS) entry which is preliminary data.</text>
</comment>
<sequence length="335" mass="38980">MTKKRYYENVDVLRGFAIFLVVLGHAVAKENIVTTESIWGAALYNFIYSFHMPLFFVISGFCYNQHISYKKFLIQKSRYLLVPYFVFSIATLLMQKVLPFFTLVNYSLQDEIQQILFFGGNIWFVYVLFIIMAIFPMVAKIINGRIRKGILALISVMMIYIIVGKNVDLFCISKVTYYFLYFIIGHILRFSKENGKIVEVKERTYVTLAITIALLCVDLGIIYGMRLFVKNFYLGYLCQMASAFVGSLMSYFLICTLREEKIKKILKLFGKYSLQIYLFNGYFIAFSRTLLFSIFHISNPMILAVANFTSGMIFNLGFCYFILKSEVIRFICGKR</sequence>
<keyword evidence="2" id="KW-1185">Reference proteome</keyword>
<reference evidence="1" key="1">
    <citation type="submission" date="2019-04" db="EMBL/GenBank/DDBJ databases">
        <title>Microbes associate with the intestines of laboratory mice.</title>
        <authorList>
            <person name="Navarre W."/>
            <person name="Wong E."/>
            <person name="Huang K."/>
            <person name="Tropini C."/>
            <person name="Ng K."/>
            <person name="Yu B."/>
        </authorList>
    </citation>
    <scope>NUCLEOTIDE SEQUENCE</scope>
    <source>
        <strain evidence="1">NM72_1-8</strain>
    </source>
</reference>